<evidence type="ECO:0000313" key="2">
    <source>
        <dbReference type="EMBL" id="MBK1646161.1"/>
    </source>
</evidence>
<dbReference type="Proteomes" id="UP001138802">
    <property type="component" value="Unassembled WGS sequence"/>
</dbReference>
<comment type="caution">
    <text evidence="2">The sequence shown here is derived from an EMBL/GenBank/DDBJ whole genome shotgun (WGS) entry which is preliminary data.</text>
</comment>
<evidence type="ECO:0000313" key="3">
    <source>
        <dbReference type="Proteomes" id="UP001138802"/>
    </source>
</evidence>
<dbReference type="EMBL" id="NRSD01000020">
    <property type="protein sequence ID" value="MBK1646161.1"/>
    <property type="molecule type" value="Genomic_DNA"/>
</dbReference>
<accession>A0A9X1BAN4</accession>
<dbReference type="AlphaFoldDB" id="A0A9X1BAN4"/>
<gene>
    <name evidence="2" type="ORF">CKO25_16215</name>
</gene>
<name>A0A9X1BAN4_9GAMM</name>
<protein>
    <submittedName>
        <fullName evidence="2">Uncharacterized protein</fullName>
    </submittedName>
</protein>
<reference evidence="2 3" key="1">
    <citation type="journal article" date="2020" name="Microorganisms">
        <title>Osmotic Adaptation and Compatible Solute Biosynthesis of Phototrophic Bacteria as Revealed from Genome Analyses.</title>
        <authorList>
            <person name="Imhoff J.F."/>
            <person name="Rahn T."/>
            <person name="Kunzel S."/>
            <person name="Keller A."/>
            <person name="Neulinger S.C."/>
        </authorList>
    </citation>
    <scope>NUCLEOTIDE SEQUENCE [LARGE SCALE GENOMIC DNA]</scope>
    <source>
        <strain evidence="2 3">DSM 21303</strain>
    </source>
</reference>
<organism evidence="2 3">
    <name type="scientific">Thiocapsa imhoffii</name>
    <dbReference type="NCBI Taxonomy" id="382777"/>
    <lineage>
        <taxon>Bacteria</taxon>
        <taxon>Pseudomonadati</taxon>
        <taxon>Pseudomonadota</taxon>
        <taxon>Gammaproteobacteria</taxon>
        <taxon>Chromatiales</taxon>
        <taxon>Chromatiaceae</taxon>
        <taxon>Thiocapsa</taxon>
    </lineage>
</organism>
<proteinExistence type="predicted"/>
<feature type="compositionally biased region" description="Basic and acidic residues" evidence="1">
    <location>
        <begin position="31"/>
        <end position="43"/>
    </location>
</feature>
<sequence length="121" mass="13770">MKLRFATSADCRRPPAGFRKRSFLSRVTQPELRHEHPSGDREASPPLLVAKLRFVTREMKLRFTTPADCQRPPAGLGKRSFFSCVSQPELRHEHPSVDREASTSLLVAKPHTRFWSRSSAS</sequence>
<keyword evidence="3" id="KW-1185">Reference proteome</keyword>
<feature type="region of interest" description="Disordered" evidence="1">
    <location>
        <begin position="25"/>
        <end position="45"/>
    </location>
</feature>
<evidence type="ECO:0000256" key="1">
    <source>
        <dbReference type="SAM" id="MobiDB-lite"/>
    </source>
</evidence>